<comment type="caution">
    <text evidence="9">The sequence shown here is derived from an EMBL/GenBank/DDBJ whole genome shotgun (WGS) entry which is preliminary data.</text>
</comment>
<dbReference type="InterPro" id="IPR031595">
    <property type="entry name" value="PRORP_C"/>
</dbReference>
<dbReference type="Pfam" id="PF16953">
    <property type="entry name" value="PRORP"/>
    <property type="match status" value="1"/>
</dbReference>
<organism evidence="9 10">
    <name type="scientific">Atlantisia rogersi</name>
    <name type="common">Inaccessible Island rail</name>
    <dbReference type="NCBI Taxonomy" id="2478892"/>
    <lineage>
        <taxon>Eukaryota</taxon>
        <taxon>Metazoa</taxon>
        <taxon>Chordata</taxon>
        <taxon>Craniata</taxon>
        <taxon>Vertebrata</taxon>
        <taxon>Euteleostomi</taxon>
        <taxon>Archelosauria</taxon>
        <taxon>Archosauria</taxon>
        <taxon>Dinosauria</taxon>
        <taxon>Saurischia</taxon>
        <taxon>Theropoda</taxon>
        <taxon>Coelurosauria</taxon>
        <taxon>Aves</taxon>
        <taxon>Neognathae</taxon>
        <taxon>Neoaves</taxon>
        <taxon>Gruiformes</taxon>
        <taxon>Rallidae</taxon>
        <taxon>Atlantisia</taxon>
    </lineage>
</organism>
<dbReference type="Proteomes" id="UP000518911">
    <property type="component" value="Unassembled WGS sequence"/>
</dbReference>
<evidence type="ECO:0000256" key="2">
    <source>
        <dbReference type="ARBA" id="ARBA00007626"/>
    </source>
</evidence>
<evidence type="ECO:0000256" key="4">
    <source>
        <dbReference type="ARBA" id="ARBA00022801"/>
    </source>
</evidence>
<dbReference type="GO" id="GO:0004526">
    <property type="term" value="F:ribonuclease P activity"/>
    <property type="evidence" value="ECO:0007669"/>
    <property type="project" value="TreeGrafter"/>
</dbReference>
<dbReference type="AlphaFoldDB" id="A0A7L3WU61"/>
<dbReference type="Gene3D" id="3.40.50.11980">
    <property type="match status" value="1"/>
</dbReference>
<evidence type="ECO:0000256" key="7">
    <source>
        <dbReference type="ARBA" id="ARBA00023128"/>
    </source>
</evidence>
<evidence type="ECO:0000259" key="8">
    <source>
        <dbReference type="Pfam" id="PF16953"/>
    </source>
</evidence>
<dbReference type="PANTHER" id="PTHR13547">
    <property type="match status" value="1"/>
</dbReference>
<feature type="non-terminal residue" evidence="9">
    <location>
        <position position="115"/>
    </location>
</feature>
<dbReference type="CDD" id="cd18718">
    <property type="entry name" value="PIN_PRORP"/>
    <property type="match status" value="1"/>
</dbReference>
<keyword evidence="6" id="KW-0809">Transit peptide</keyword>
<comment type="subcellular location">
    <subcellularLocation>
        <location evidence="1">Mitochondrion</location>
    </subcellularLocation>
</comment>
<dbReference type="GO" id="GO:0030678">
    <property type="term" value="C:mitochondrial ribonuclease P complex"/>
    <property type="evidence" value="ECO:0007669"/>
    <property type="project" value="TreeGrafter"/>
</dbReference>
<keyword evidence="7" id="KW-0496">Mitochondrion</keyword>
<evidence type="ECO:0000256" key="6">
    <source>
        <dbReference type="ARBA" id="ARBA00022946"/>
    </source>
</evidence>
<evidence type="ECO:0000313" key="9">
    <source>
        <dbReference type="EMBL" id="NXV80358.1"/>
    </source>
</evidence>
<evidence type="ECO:0000256" key="1">
    <source>
        <dbReference type="ARBA" id="ARBA00004173"/>
    </source>
</evidence>
<dbReference type="PANTHER" id="PTHR13547:SF1">
    <property type="entry name" value="MITOCHONDRIAL RIBONUCLEASE P CATALYTIC SUBUNIT"/>
    <property type="match status" value="1"/>
</dbReference>
<dbReference type="OrthoDB" id="46913at2759"/>
<reference evidence="9 10" key="1">
    <citation type="submission" date="2019-09" db="EMBL/GenBank/DDBJ databases">
        <title>Bird 10,000 Genomes (B10K) Project - Family phase.</title>
        <authorList>
            <person name="Zhang G."/>
        </authorList>
    </citation>
    <scope>NUCLEOTIDE SEQUENCE [LARGE SCALE GENOMIC DNA]</scope>
    <source>
        <strain evidence="9">OUT-0055</strain>
        <tissue evidence="9">Blood</tissue>
    </source>
</reference>
<sequence>LFDAVNCLAKGNARLLVLGRKHMLSNSSNWKREIMKEIQNKAEFFFAENISEDDAFLLYATLQSGKHCKFVTRDFLRDHKACLSDSVTRHLFRKWQRGHQIAFSHSTEGKGIKFL</sequence>
<feature type="domain" description="PRORP" evidence="8">
    <location>
        <begin position="3"/>
        <end position="114"/>
    </location>
</feature>
<evidence type="ECO:0000256" key="3">
    <source>
        <dbReference type="ARBA" id="ARBA00022723"/>
    </source>
</evidence>
<keyword evidence="3" id="KW-0479">Metal-binding</keyword>
<name>A0A7L3WU61_9GRUI</name>
<keyword evidence="4" id="KW-0378">Hydrolase</keyword>
<gene>
    <name evidence="9" type="ORF">ATLROG_R14150</name>
</gene>
<comment type="similarity">
    <text evidence="2">Belongs to the PPR family. P subfamily.</text>
</comment>
<dbReference type="GO" id="GO:0097745">
    <property type="term" value="P:mitochondrial tRNA 5'-end processing"/>
    <property type="evidence" value="ECO:0007669"/>
    <property type="project" value="TreeGrafter"/>
</dbReference>
<dbReference type="EMBL" id="VZUJ01103722">
    <property type="protein sequence ID" value="NXV80358.1"/>
    <property type="molecule type" value="Genomic_DNA"/>
</dbReference>
<keyword evidence="5" id="KW-0862">Zinc</keyword>
<dbReference type="InterPro" id="IPR033495">
    <property type="entry name" value="MRPP3_PIN_dom"/>
</dbReference>
<feature type="non-terminal residue" evidence="9">
    <location>
        <position position="1"/>
    </location>
</feature>
<dbReference type="GO" id="GO:0046872">
    <property type="term" value="F:metal ion binding"/>
    <property type="evidence" value="ECO:0007669"/>
    <property type="project" value="UniProtKB-KW"/>
</dbReference>
<dbReference type="GO" id="GO:0001682">
    <property type="term" value="P:tRNA 5'-leader removal"/>
    <property type="evidence" value="ECO:0007669"/>
    <property type="project" value="TreeGrafter"/>
</dbReference>
<evidence type="ECO:0000313" key="10">
    <source>
        <dbReference type="Proteomes" id="UP000518911"/>
    </source>
</evidence>
<accession>A0A7L3WU61</accession>
<evidence type="ECO:0000256" key="5">
    <source>
        <dbReference type="ARBA" id="ARBA00022833"/>
    </source>
</evidence>
<proteinExistence type="inferred from homology"/>
<keyword evidence="10" id="KW-1185">Reference proteome</keyword>
<protein>
    <submittedName>
        <fullName evidence="9">MRPP3 ribonuclease</fullName>
    </submittedName>
</protein>